<gene>
    <name evidence="2" type="ORF">PENSTE_c006G06543</name>
</gene>
<dbReference type="AlphaFoldDB" id="A0A1V6TFL9"/>
<organism evidence="2 3">
    <name type="scientific">Penicillium steckii</name>
    <dbReference type="NCBI Taxonomy" id="303698"/>
    <lineage>
        <taxon>Eukaryota</taxon>
        <taxon>Fungi</taxon>
        <taxon>Dikarya</taxon>
        <taxon>Ascomycota</taxon>
        <taxon>Pezizomycotina</taxon>
        <taxon>Eurotiomycetes</taxon>
        <taxon>Eurotiomycetidae</taxon>
        <taxon>Eurotiales</taxon>
        <taxon>Aspergillaceae</taxon>
        <taxon>Penicillium</taxon>
    </lineage>
</organism>
<dbReference type="OrthoDB" id="674604at2759"/>
<comment type="caution">
    <text evidence="2">The sequence shown here is derived from an EMBL/GenBank/DDBJ whole genome shotgun (WGS) entry which is preliminary data.</text>
</comment>
<proteinExistence type="predicted"/>
<dbReference type="EMBL" id="MLKD01000006">
    <property type="protein sequence ID" value="OQE25147.1"/>
    <property type="molecule type" value="Genomic_DNA"/>
</dbReference>
<dbReference type="Pfam" id="PF17107">
    <property type="entry name" value="SesA"/>
    <property type="match status" value="1"/>
</dbReference>
<evidence type="ECO:0000313" key="2">
    <source>
        <dbReference type="EMBL" id="OQE25147.1"/>
    </source>
</evidence>
<sequence length="206" mass="22219">MTTTDAETKTLLDATISGIQTTEDLCKDISNFENLPLAFNATARCVPSIQTALVSCRDSLVSTSLEMSYFQELSTALETCKVEIARLNEIFHKAVKYSNPNAQHGPVAKEHGLEALMKAILNHVIQTLRTPPFQAVSGTQIKDLEQALAVFEKMESPSAAKASTNVNNYGNGVMNTNFGSGPQNNFENKSSGSFITGSIGTLRIGK</sequence>
<evidence type="ECO:0000313" key="3">
    <source>
        <dbReference type="Proteomes" id="UP000191285"/>
    </source>
</evidence>
<protein>
    <recommendedName>
        <fullName evidence="1">NACHT-NTPase and P-loop NTPases N-terminal domain-containing protein</fullName>
    </recommendedName>
</protein>
<name>A0A1V6TFL9_9EURO</name>
<dbReference type="InterPro" id="IPR031352">
    <property type="entry name" value="SesA"/>
</dbReference>
<evidence type="ECO:0000259" key="1">
    <source>
        <dbReference type="Pfam" id="PF17107"/>
    </source>
</evidence>
<dbReference type="Proteomes" id="UP000191285">
    <property type="component" value="Unassembled WGS sequence"/>
</dbReference>
<feature type="domain" description="NACHT-NTPase and P-loop NTPases N-terminal" evidence="1">
    <location>
        <begin position="13"/>
        <end position="124"/>
    </location>
</feature>
<accession>A0A1V6TFL9</accession>
<keyword evidence="3" id="KW-1185">Reference proteome</keyword>
<reference evidence="3" key="1">
    <citation type="journal article" date="2017" name="Nat. Microbiol.">
        <title>Global analysis of biosynthetic gene clusters reveals vast potential of secondary metabolite production in Penicillium species.</title>
        <authorList>
            <person name="Nielsen J.C."/>
            <person name="Grijseels S."/>
            <person name="Prigent S."/>
            <person name="Ji B."/>
            <person name="Dainat J."/>
            <person name="Nielsen K.F."/>
            <person name="Frisvad J.C."/>
            <person name="Workman M."/>
            <person name="Nielsen J."/>
        </authorList>
    </citation>
    <scope>NUCLEOTIDE SEQUENCE [LARGE SCALE GENOMIC DNA]</scope>
    <source>
        <strain evidence="3">IBT 24891</strain>
    </source>
</reference>